<proteinExistence type="predicted"/>
<evidence type="ECO:0000313" key="3">
    <source>
        <dbReference type="Proteomes" id="UP001163823"/>
    </source>
</evidence>
<gene>
    <name evidence="2" type="ORF">O6P43_005526</name>
</gene>
<protein>
    <submittedName>
        <fullName evidence="2">2-oxoglutarate (2OG) and Fe(II)-dependent oxygenase superfamily protein</fullName>
    </submittedName>
</protein>
<organism evidence="2 3">
    <name type="scientific">Quillaja saponaria</name>
    <name type="common">Soap bark tree</name>
    <dbReference type="NCBI Taxonomy" id="32244"/>
    <lineage>
        <taxon>Eukaryota</taxon>
        <taxon>Viridiplantae</taxon>
        <taxon>Streptophyta</taxon>
        <taxon>Embryophyta</taxon>
        <taxon>Tracheophyta</taxon>
        <taxon>Spermatophyta</taxon>
        <taxon>Magnoliopsida</taxon>
        <taxon>eudicotyledons</taxon>
        <taxon>Gunneridae</taxon>
        <taxon>Pentapetalae</taxon>
        <taxon>rosids</taxon>
        <taxon>fabids</taxon>
        <taxon>Fabales</taxon>
        <taxon>Quillajaceae</taxon>
        <taxon>Quillaja</taxon>
    </lineage>
</organism>
<dbReference type="Proteomes" id="UP001163823">
    <property type="component" value="Chromosome 3"/>
</dbReference>
<evidence type="ECO:0000256" key="1">
    <source>
        <dbReference type="SAM" id="MobiDB-lite"/>
    </source>
</evidence>
<accession>A0AAD7Q6C3</accession>
<dbReference type="EMBL" id="JARAOO010000003">
    <property type="protein sequence ID" value="KAJ7975632.1"/>
    <property type="molecule type" value="Genomic_DNA"/>
</dbReference>
<dbReference type="Gene3D" id="2.60.120.620">
    <property type="entry name" value="q2cbj1_9rhob like domain"/>
    <property type="match status" value="1"/>
</dbReference>
<keyword evidence="3" id="KW-1185">Reference proteome</keyword>
<feature type="compositionally biased region" description="Polar residues" evidence="1">
    <location>
        <begin position="118"/>
        <end position="128"/>
    </location>
</feature>
<feature type="region of interest" description="Disordered" evidence="1">
    <location>
        <begin position="1"/>
        <end position="28"/>
    </location>
</feature>
<comment type="caution">
    <text evidence="2">The sequence shown here is derived from an EMBL/GenBank/DDBJ whole genome shotgun (WGS) entry which is preliminary data.</text>
</comment>
<feature type="region of interest" description="Disordered" evidence="1">
    <location>
        <begin position="113"/>
        <end position="132"/>
    </location>
</feature>
<name>A0AAD7Q6C3_QUISA</name>
<dbReference type="AlphaFoldDB" id="A0AAD7Q6C3"/>
<reference evidence="2" key="1">
    <citation type="journal article" date="2023" name="Science">
        <title>Elucidation of the pathway for biosynthesis of saponin adjuvants from the soapbark tree.</title>
        <authorList>
            <person name="Reed J."/>
            <person name="Orme A."/>
            <person name="El-Demerdash A."/>
            <person name="Owen C."/>
            <person name="Martin L.B.B."/>
            <person name="Misra R.C."/>
            <person name="Kikuchi S."/>
            <person name="Rejzek M."/>
            <person name="Martin A.C."/>
            <person name="Harkess A."/>
            <person name="Leebens-Mack J."/>
            <person name="Louveau T."/>
            <person name="Stephenson M.J."/>
            <person name="Osbourn A."/>
        </authorList>
    </citation>
    <scope>NUCLEOTIDE SEQUENCE</scope>
    <source>
        <strain evidence="2">S10</strain>
    </source>
</reference>
<sequence>MEEKKAAQKRKIGDRREADYKKHAQNARSSNQNKIFRFPISSTTIYLRCRVFSHLLNQRNSLKLQKQLVLCTKGVLYKVSQRFGRHVDESVDLGEGMHTQYSLLIYLNGGTKSKTKSDLQSPEDSSSDPLVGRETVFYDSKNGVVAEVSPTEGMALLHMHEDKCMLHEA</sequence>
<dbReference type="KEGG" id="qsa:O6P43_005526"/>
<evidence type="ECO:0000313" key="2">
    <source>
        <dbReference type="EMBL" id="KAJ7975632.1"/>
    </source>
</evidence>